<feature type="compositionally biased region" description="Acidic residues" evidence="1">
    <location>
        <begin position="1"/>
        <end position="11"/>
    </location>
</feature>
<evidence type="ECO:0000313" key="2">
    <source>
        <dbReference type="EMBL" id="QQP48578.1"/>
    </source>
</evidence>
<feature type="non-terminal residue" evidence="2">
    <location>
        <position position="59"/>
    </location>
</feature>
<dbReference type="AlphaFoldDB" id="A0A7T8K6Y6"/>
<name>A0A7T8K6Y6_CALRO</name>
<accession>A0A7T8K6Y6</accession>
<proteinExistence type="predicted"/>
<reference evidence="3" key="1">
    <citation type="submission" date="2021-01" db="EMBL/GenBank/DDBJ databases">
        <title>Caligus Genome Assembly.</title>
        <authorList>
            <person name="Gallardo-Escarate C."/>
        </authorList>
    </citation>
    <scope>NUCLEOTIDE SEQUENCE [LARGE SCALE GENOMIC DNA]</scope>
</reference>
<dbReference type="Proteomes" id="UP000595437">
    <property type="component" value="Chromosome 6"/>
</dbReference>
<feature type="region of interest" description="Disordered" evidence="1">
    <location>
        <begin position="1"/>
        <end position="24"/>
    </location>
</feature>
<dbReference type="EMBL" id="CP045895">
    <property type="protein sequence ID" value="QQP48578.1"/>
    <property type="molecule type" value="Genomic_DNA"/>
</dbReference>
<feature type="non-terminal residue" evidence="2">
    <location>
        <position position="1"/>
    </location>
</feature>
<evidence type="ECO:0000256" key="1">
    <source>
        <dbReference type="SAM" id="MobiDB-lite"/>
    </source>
</evidence>
<protein>
    <submittedName>
        <fullName evidence="2">Uncharacterized protein</fullName>
    </submittedName>
</protein>
<sequence length="59" mass="6996">EVEEEKGDEDDAKQNNFEHGYAYPDDKDLIRKKCEELKSRVSILNQSKYETPSMDLEWT</sequence>
<organism evidence="2 3">
    <name type="scientific">Caligus rogercresseyi</name>
    <name type="common">Sea louse</name>
    <dbReference type="NCBI Taxonomy" id="217165"/>
    <lineage>
        <taxon>Eukaryota</taxon>
        <taxon>Metazoa</taxon>
        <taxon>Ecdysozoa</taxon>
        <taxon>Arthropoda</taxon>
        <taxon>Crustacea</taxon>
        <taxon>Multicrustacea</taxon>
        <taxon>Hexanauplia</taxon>
        <taxon>Copepoda</taxon>
        <taxon>Siphonostomatoida</taxon>
        <taxon>Caligidae</taxon>
        <taxon>Caligus</taxon>
    </lineage>
</organism>
<gene>
    <name evidence="2" type="ORF">FKW44_008943</name>
</gene>
<evidence type="ECO:0000313" key="3">
    <source>
        <dbReference type="Proteomes" id="UP000595437"/>
    </source>
</evidence>
<keyword evidence="3" id="KW-1185">Reference proteome</keyword>